<dbReference type="Gene3D" id="3.40.50.1110">
    <property type="entry name" value="SGNH hydrolase"/>
    <property type="match status" value="1"/>
</dbReference>
<dbReference type="InterPro" id="IPR013830">
    <property type="entry name" value="SGNH_hydro"/>
</dbReference>
<keyword evidence="3" id="KW-1185">Reference proteome</keyword>
<name>A0A2P2E3C8_9LEPT</name>
<dbReference type="AlphaFoldDB" id="A0A2P2E3C8"/>
<dbReference type="InterPro" id="IPR036514">
    <property type="entry name" value="SGNH_hydro_sf"/>
</dbReference>
<dbReference type="PROSITE" id="PS51257">
    <property type="entry name" value="PROKAR_LIPOPROTEIN"/>
    <property type="match status" value="1"/>
</dbReference>
<evidence type="ECO:0000313" key="2">
    <source>
        <dbReference type="EMBL" id="GBF51371.1"/>
    </source>
</evidence>
<proteinExistence type="predicted"/>
<dbReference type="SUPFAM" id="SSF52266">
    <property type="entry name" value="SGNH hydrolase"/>
    <property type="match status" value="1"/>
</dbReference>
<dbReference type="Pfam" id="PF13472">
    <property type="entry name" value="Lipase_GDSL_2"/>
    <property type="match status" value="1"/>
</dbReference>
<evidence type="ECO:0000313" key="3">
    <source>
        <dbReference type="Proteomes" id="UP000245133"/>
    </source>
</evidence>
<dbReference type="EMBL" id="BFBB01000008">
    <property type="protein sequence ID" value="GBF51371.1"/>
    <property type="molecule type" value="Genomic_DNA"/>
</dbReference>
<evidence type="ECO:0000259" key="1">
    <source>
        <dbReference type="Pfam" id="PF13472"/>
    </source>
</evidence>
<protein>
    <submittedName>
        <fullName evidence="2">GDSL-like protein</fullName>
    </submittedName>
</protein>
<dbReference type="GO" id="GO:0016788">
    <property type="term" value="F:hydrolase activity, acting on ester bonds"/>
    <property type="evidence" value="ECO:0007669"/>
    <property type="project" value="UniProtKB-ARBA"/>
</dbReference>
<gene>
    <name evidence="2" type="ORF">LPTSP4_29070</name>
</gene>
<dbReference type="Proteomes" id="UP000245133">
    <property type="component" value="Unassembled WGS sequence"/>
</dbReference>
<accession>A0A2P2E3C8</accession>
<dbReference type="OrthoDB" id="333222at2"/>
<reference evidence="2 3" key="1">
    <citation type="submission" date="2018-02" db="EMBL/GenBank/DDBJ databases">
        <title>Novel Leptospira species isolated from soil and water in Japan.</title>
        <authorList>
            <person name="Nakao R."/>
            <person name="Masuzawa T."/>
        </authorList>
    </citation>
    <scope>NUCLEOTIDE SEQUENCE [LARGE SCALE GENOMIC DNA]</scope>
    <source>
        <strain evidence="2 3">YH101</strain>
    </source>
</reference>
<dbReference type="CDD" id="cd00229">
    <property type="entry name" value="SGNH_hydrolase"/>
    <property type="match status" value="1"/>
</dbReference>
<organism evidence="2 3">
    <name type="scientific">Leptospira ryugenii</name>
    <dbReference type="NCBI Taxonomy" id="1917863"/>
    <lineage>
        <taxon>Bacteria</taxon>
        <taxon>Pseudomonadati</taxon>
        <taxon>Spirochaetota</taxon>
        <taxon>Spirochaetia</taxon>
        <taxon>Leptospirales</taxon>
        <taxon>Leptospiraceae</taxon>
        <taxon>Leptospira</taxon>
    </lineage>
</organism>
<sequence>MINKILYVLLLFSFLSCDTKKEFSQNLSLEILCYTLAACNGQTPSRIGMVGDSWTDLLAGYPFVETLRVQLEKYHGYQVVGATLGGRTLQDAINQGLHYQVIDQAGPQISVIFLSLGGNDLLTDVNLYFNRVDAERSKRIALLKTQLKNMVDTGNAYKISKYGGNTLKWVIHGYDYSNPFMPQLSPTITYGCKASFTNAGFTESEVPSITQGTLDQFNAMLKKMSTEDTNFIYLDLRRTLGGPPISASVNMLDCIHPNDLGFRILGNQISTFISPITGVTK</sequence>
<comment type="caution">
    <text evidence="2">The sequence shown here is derived from an EMBL/GenBank/DDBJ whole genome shotgun (WGS) entry which is preliminary data.</text>
</comment>
<feature type="domain" description="SGNH hydrolase-type esterase" evidence="1">
    <location>
        <begin position="50"/>
        <end position="263"/>
    </location>
</feature>
<dbReference type="RefSeq" id="WP_108977716.1">
    <property type="nucleotide sequence ID" value="NZ_BFBB01000008.1"/>
</dbReference>